<dbReference type="Proteomes" id="UP000002358">
    <property type="component" value="Unassembled WGS sequence"/>
</dbReference>
<sequence length="505" mass="56452">MYYEVIFPVPGGDPCENCLHCLTELGIGLRMNSIVSVIPTQCAYRGLLDEKCLKNATEKVESVVDEEKTAWKIFVSSIRSKLTVKQVVDGVRSGGDLTFDYFLLVLTADCLAALGLIENSATNVVAAMLVSPLMGPVMSLTFGSIIADKELQSIGLKSLCFGICLSILFGFIFGLILGTTKMPWGYNDWPTDEMKGRGNFRSLWMGVLWALPSGTGVAVALLQGSNGPLIGVAISASLLPPVVNCGLFWALGCIWIIYKPTKIPHIKGESMANFTSAYTYIYADYIPIEFFCNGLISACLTLVNVICIFITAIIVLKVKEVAAPYTSTPEIRRFWEHDIRLVRNENITRNNSMSDCRNHTEISEAKKKEFEKTLNEAVLEAVNDDTFRKIQRVSYGQFKPNQISSLIKSDRETKIMNNESDTKKHFNELNSFGIKEDLDTLERLVNQLLIKQTKDKDNKKNDNWSNIKTFRNDYISLLPTNDLTTIHENCTYCPSENNIEKCSKL</sequence>
<keyword evidence="3" id="KW-1185">Reference proteome</keyword>
<feature type="transmembrane region" description="Helical" evidence="1">
    <location>
        <begin position="159"/>
        <end position="180"/>
    </location>
</feature>
<evidence type="ECO:0000256" key="1">
    <source>
        <dbReference type="SAM" id="Phobius"/>
    </source>
</evidence>
<feature type="transmembrane region" description="Helical" evidence="1">
    <location>
        <begin position="123"/>
        <end position="147"/>
    </location>
</feature>
<name>A0A7M7Q4Y2_NASVI</name>
<dbReference type="EnsemblMetazoa" id="XM_031924057">
    <property type="protein sequence ID" value="XP_031779917"/>
    <property type="gene ID" value="LOC107981889"/>
</dbReference>
<dbReference type="KEGG" id="nvi:107981889"/>
<dbReference type="OrthoDB" id="543859at2759"/>
<feature type="transmembrane region" description="Helical" evidence="1">
    <location>
        <begin position="295"/>
        <end position="316"/>
    </location>
</feature>
<keyword evidence="1" id="KW-0472">Membrane</keyword>
<proteinExistence type="predicted"/>
<feature type="transmembrane region" description="Helical" evidence="1">
    <location>
        <begin position="229"/>
        <end position="258"/>
    </location>
</feature>
<evidence type="ECO:0000313" key="3">
    <source>
        <dbReference type="Proteomes" id="UP000002358"/>
    </source>
</evidence>
<dbReference type="GeneID" id="107981889"/>
<dbReference type="InterPro" id="IPR005240">
    <property type="entry name" value="DUF389"/>
</dbReference>
<dbReference type="Pfam" id="PF04087">
    <property type="entry name" value="DUF389"/>
    <property type="match status" value="1"/>
</dbReference>
<feature type="transmembrane region" description="Helical" evidence="1">
    <location>
        <begin position="200"/>
        <end position="222"/>
    </location>
</feature>
<dbReference type="PANTHER" id="PTHR20992:SF12">
    <property type="entry name" value="IP07646P"/>
    <property type="match status" value="1"/>
</dbReference>
<dbReference type="InParanoid" id="A0A7M7Q4Y2"/>
<accession>A0A7M7Q4Y2</accession>
<dbReference type="PANTHER" id="PTHR20992">
    <property type="entry name" value="AT15442P-RELATED"/>
    <property type="match status" value="1"/>
</dbReference>
<keyword evidence="1" id="KW-1133">Transmembrane helix</keyword>
<dbReference type="RefSeq" id="XP_031779917.1">
    <property type="nucleotide sequence ID" value="XM_031924057.2"/>
</dbReference>
<dbReference type="AlphaFoldDB" id="A0A7M7Q4Y2"/>
<evidence type="ECO:0000313" key="2">
    <source>
        <dbReference type="EnsemblMetazoa" id="XP_031779917"/>
    </source>
</evidence>
<reference evidence="2" key="1">
    <citation type="submission" date="2021-01" db="UniProtKB">
        <authorList>
            <consortium name="EnsemblMetazoa"/>
        </authorList>
    </citation>
    <scope>IDENTIFICATION</scope>
</reference>
<protein>
    <submittedName>
        <fullName evidence="2">Uncharacterized protein</fullName>
    </submittedName>
</protein>
<keyword evidence="1" id="KW-0812">Transmembrane</keyword>
<organism evidence="2 3">
    <name type="scientific">Nasonia vitripennis</name>
    <name type="common">Parasitic wasp</name>
    <dbReference type="NCBI Taxonomy" id="7425"/>
    <lineage>
        <taxon>Eukaryota</taxon>
        <taxon>Metazoa</taxon>
        <taxon>Ecdysozoa</taxon>
        <taxon>Arthropoda</taxon>
        <taxon>Hexapoda</taxon>
        <taxon>Insecta</taxon>
        <taxon>Pterygota</taxon>
        <taxon>Neoptera</taxon>
        <taxon>Endopterygota</taxon>
        <taxon>Hymenoptera</taxon>
        <taxon>Apocrita</taxon>
        <taxon>Proctotrupomorpha</taxon>
        <taxon>Chalcidoidea</taxon>
        <taxon>Pteromalidae</taxon>
        <taxon>Pteromalinae</taxon>
        <taxon>Nasonia</taxon>
    </lineage>
</organism>